<dbReference type="Pfam" id="PF09917">
    <property type="entry name" value="DUF2147"/>
    <property type="match status" value="1"/>
</dbReference>
<evidence type="ECO:0000313" key="4">
    <source>
        <dbReference type="Proteomes" id="UP000249185"/>
    </source>
</evidence>
<comment type="caution">
    <text evidence="3">The sequence shown here is derived from an EMBL/GenBank/DDBJ whole genome shotgun (WGS) entry which is preliminary data.</text>
</comment>
<evidence type="ECO:0000256" key="1">
    <source>
        <dbReference type="SAM" id="SignalP"/>
    </source>
</evidence>
<evidence type="ECO:0000313" key="3">
    <source>
        <dbReference type="EMBL" id="PZQ50470.1"/>
    </source>
</evidence>
<name>A0A2W5QG82_RHOSU</name>
<evidence type="ECO:0000259" key="2">
    <source>
        <dbReference type="Pfam" id="PF09917"/>
    </source>
</evidence>
<proteinExistence type="predicted"/>
<keyword evidence="1" id="KW-0732">Signal</keyword>
<protein>
    <submittedName>
        <fullName evidence="3">DUF2147 domain-containing protein</fullName>
    </submittedName>
</protein>
<reference evidence="3 4" key="1">
    <citation type="submission" date="2017-08" db="EMBL/GenBank/DDBJ databases">
        <title>Infants hospitalized years apart are colonized by the same room-sourced microbial strains.</title>
        <authorList>
            <person name="Brooks B."/>
            <person name="Olm M.R."/>
            <person name="Firek B.A."/>
            <person name="Baker R."/>
            <person name="Thomas B.C."/>
            <person name="Morowitz M.J."/>
            <person name="Banfield J.F."/>
        </authorList>
    </citation>
    <scope>NUCLEOTIDE SEQUENCE [LARGE SCALE GENOMIC DNA]</scope>
    <source>
        <strain evidence="3">S2_005_002_R2_34</strain>
    </source>
</reference>
<feature type="domain" description="DUF2147" evidence="2">
    <location>
        <begin position="29"/>
        <end position="128"/>
    </location>
</feature>
<dbReference type="Gene3D" id="2.40.128.520">
    <property type="match status" value="1"/>
</dbReference>
<gene>
    <name evidence="3" type="ORF">DI556_07925</name>
</gene>
<dbReference type="AlphaFoldDB" id="A0A2W5QG82"/>
<dbReference type="InterPro" id="IPR019223">
    <property type="entry name" value="DUF2147"/>
</dbReference>
<feature type="signal peptide" evidence="1">
    <location>
        <begin position="1"/>
        <end position="22"/>
    </location>
</feature>
<organism evidence="3 4">
    <name type="scientific">Rhodovulum sulfidophilum</name>
    <name type="common">Rhodobacter sulfidophilus</name>
    <dbReference type="NCBI Taxonomy" id="35806"/>
    <lineage>
        <taxon>Bacteria</taxon>
        <taxon>Pseudomonadati</taxon>
        <taxon>Pseudomonadota</taxon>
        <taxon>Alphaproteobacteria</taxon>
        <taxon>Rhodobacterales</taxon>
        <taxon>Paracoccaceae</taxon>
        <taxon>Rhodovulum</taxon>
    </lineage>
</organism>
<accession>A0A2W5QG82</accession>
<dbReference type="EMBL" id="QFPW01000004">
    <property type="protein sequence ID" value="PZQ50470.1"/>
    <property type="molecule type" value="Genomic_DNA"/>
</dbReference>
<dbReference type="PANTHER" id="PTHR36919:SF2">
    <property type="entry name" value="BLL6627 PROTEIN"/>
    <property type="match status" value="1"/>
</dbReference>
<sequence length="130" mass="13665">MEGRMVRRVLLAMVFLAPPALASGDSPVGLWRTEAVGARQAYLDVRIAPCGEALCGTVAAAHNTRKTELVGQVLMTGMLPDGDGGWDSGTIVAPDTGDSYAGSMRLDGAGLKVKGCIAVFCRSQLWTRLN</sequence>
<dbReference type="PANTHER" id="PTHR36919">
    <property type="entry name" value="BLR1215 PROTEIN"/>
    <property type="match status" value="1"/>
</dbReference>
<dbReference type="Proteomes" id="UP000249185">
    <property type="component" value="Unassembled WGS sequence"/>
</dbReference>
<feature type="chain" id="PRO_5015873244" evidence="1">
    <location>
        <begin position="23"/>
        <end position="130"/>
    </location>
</feature>